<dbReference type="Proteomes" id="UP000789390">
    <property type="component" value="Unassembled WGS sequence"/>
</dbReference>
<dbReference type="EC" id="4.1.2.4" evidence="3"/>
<dbReference type="CDD" id="cd00959">
    <property type="entry name" value="DeoC"/>
    <property type="match status" value="1"/>
</dbReference>
<comment type="catalytic activity">
    <reaction evidence="8">
        <text>2-deoxy-D-ribose 5-phosphate = D-glyceraldehyde 3-phosphate + acetaldehyde</text>
        <dbReference type="Rhea" id="RHEA:12821"/>
        <dbReference type="ChEBI" id="CHEBI:15343"/>
        <dbReference type="ChEBI" id="CHEBI:59776"/>
        <dbReference type="ChEBI" id="CHEBI:62877"/>
        <dbReference type="EC" id="4.1.2.4"/>
    </reaction>
</comment>
<reference evidence="10" key="1">
    <citation type="submission" date="2021-11" db="EMBL/GenBank/DDBJ databases">
        <authorList>
            <person name="Schell T."/>
        </authorList>
    </citation>
    <scope>NUCLEOTIDE SEQUENCE</scope>
    <source>
        <strain evidence="10">M5</strain>
    </source>
</reference>
<dbReference type="InterPro" id="IPR002915">
    <property type="entry name" value="DeoC/FbaB/LacD_aldolase"/>
</dbReference>
<comment type="caution">
    <text evidence="10">The sequence shown here is derived from an EMBL/GenBank/DDBJ whole genome shotgun (WGS) entry which is preliminary data.</text>
</comment>
<evidence type="ECO:0000256" key="6">
    <source>
        <dbReference type="ARBA" id="ARBA00031814"/>
    </source>
</evidence>
<feature type="compositionally biased region" description="Basic and acidic residues" evidence="9">
    <location>
        <begin position="239"/>
        <end position="266"/>
    </location>
</feature>
<feature type="compositionally biased region" description="Polar residues" evidence="9">
    <location>
        <begin position="166"/>
        <end position="185"/>
    </location>
</feature>
<evidence type="ECO:0000256" key="2">
    <source>
        <dbReference type="ARBA" id="ARBA00009473"/>
    </source>
</evidence>
<proteinExistence type="inferred from homology"/>
<dbReference type="GO" id="GO:0005737">
    <property type="term" value="C:cytoplasm"/>
    <property type="evidence" value="ECO:0007669"/>
    <property type="project" value="InterPro"/>
</dbReference>
<comment type="similarity">
    <text evidence="2">Belongs to the DeoC/FbaB aldolase family. DeoC type 2 subfamily.</text>
</comment>
<dbReference type="FunFam" id="3.20.20.70:FF:000106">
    <property type="entry name" value="Deoxyribose-phosphate aldolase"/>
    <property type="match status" value="1"/>
</dbReference>
<dbReference type="SMART" id="SM01133">
    <property type="entry name" value="DeoC"/>
    <property type="match status" value="1"/>
</dbReference>
<comment type="pathway">
    <text evidence="1">Carbohydrate degradation; 2-deoxy-D-ribose 1-phosphate degradation; D-glyceraldehyde 3-phosphate and acetaldehyde from 2-deoxy-alpha-D-ribose 1-phosphate: step 2/2.</text>
</comment>
<dbReference type="SUPFAM" id="SSF51569">
    <property type="entry name" value="Aldolase"/>
    <property type="match status" value="1"/>
</dbReference>
<dbReference type="PANTHER" id="PTHR10889">
    <property type="entry name" value="DEOXYRIBOSE-PHOSPHATE ALDOLASE"/>
    <property type="match status" value="1"/>
</dbReference>
<feature type="compositionally biased region" description="Basic and acidic residues" evidence="9">
    <location>
        <begin position="148"/>
        <end position="165"/>
    </location>
</feature>
<dbReference type="PANTHER" id="PTHR10889:SF3">
    <property type="entry name" value="DEOXYRIBOSE-PHOSPHATE ALDOLASE"/>
    <property type="match status" value="1"/>
</dbReference>
<evidence type="ECO:0000256" key="7">
    <source>
        <dbReference type="ARBA" id="ARBA00032755"/>
    </source>
</evidence>
<feature type="compositionally biased region" description="Acidic residues" evidence="9">
    <location>
        <begin position="57"/>
        <end position="68"/>
    </location>
</feature>
<feature type="region of interest" description="Disordered" evidence="9">
    <location>
        <begin position="18"/>
        <end position="288"/>
    </location>
</feature>
<evidence type="ECO:0000256" key="1">
    <source>
        <dbReference type="ARBA" id="ARBA00004816"/>
    </source>
</evidence>
<dbReference type="AlphaFoldDB" id="A0A8J2RG22"/>
<name>A0A8J2RG22_9CRUS</name>
<evidence type="ECO:0000256" key="4">
    <source>
        <dbReference type="ARBA" id="ARBA00023239"/>
    </source>
</evidence>
<dbReference type="InterPro" id="IPR013785">
    <property type="entry name" value="Aldolase_TIM"/>
</dbReference>
<evidence type="ECO:0000256" key="3">
    <source>
        <dbReference type="ARBA" id="ARBA00012515"/>
    </source>
</evidence>
<feature type="compositionally biased region" description="Basic and acidic residues" evidence="9">
    <location>
        <begin position="75"/>
        <end position="86"/>
    </location>
</feature>
<dbReference type="GO" id="GO:0009264">
    <property type="term" value="P:deoxyribonucleotide catabolic process"/>
    <property type="evidence" value="ECO:0007669"/>
    <property type="project" value="InterPro"/>
</dbReference>
<sequence length="668" mass="74024">MCKRFFQYLEKLFSCFGQDVNDDNSTAEGSDRDDEDHNSSQSENNFSERESFKSCSENDEESAGEDVVESTGRSGTRDSSYEDCYSKAKSSTSNSISNVESLKSFDGPIRKNTPEKTNCLPKKITSKVGSVKMNQEILGKTSQSDSGNHSKETRQKPVPERRKFSSESATTTLPKSTQSKSSLKTPNVKDNKIFTKKDDKKSVASKQDHEKRTVREKKSLKIKENKANHQENKFACPKSDGKGKEKLERERKSTPNEKRKTEEIKKSGTYLQTAVKESRNKSASNTVKMDSVRPHNKTVANKNLVSRMPKNGLKKNNISSRAGTFSKRTKSLPGRSIPKTGSEKVWKVREMLERNSGIVLDLGWVNRSCVNDQAVKGRIQDLLTSRLINTDHQVEWLARSIQCIDLTTLAGDDCPSNVARLCSKAAYPLSDSIASTLHIENGLLTTGAVCVYPARVADACLGLERLGANIPVASVATGFPTGQTSLKIRLAEIEFAVQSGAKEIDIVINRELALAQNWKELYNELVQMRKACGESHMKSILAVGELCNLTNVYRASLVAMMAGSDFIKTSTGKETVNATLPIGLVMCRAIRAYNRKTGFKVGFKPAGGIRTSKDVLQWMTLMKEELGDDYLTPEFFRIGASALLNDIERNLAGHFTDGYFLAEEMPMA</sequence>
<feature type="compositionally biased region" description="Basic and acidic residues" evidence="9">
    <location>
        <begin position="187"/>
        <end position="232"/>
    </location>
</feature>
<dbReference type="EMBL" id="CAKKLH010000015">
    <property type="protein sequence ID" value="CAH0099226.1"/>
    <property type="molecule type" value="Genomic_DNA"/>
</dbReference>
<keyword evidence="11" id="KW-1185">Reference proteome</keyword>
<keyword evidence="5" id="KW-0704">Schiff base</keyword>
<feature type="compositionally biased region" description="Low complexity" evidence="9">
    <location>
        <begin position="87"/>
        <end position="101"/>
    </location>
</feature>
<evidence type="ECO:0000256" key="8">
    <source>
        <dbReference type="ARBA" id="ARBA00048791"/>
    </source>
</evidence>
<dbReference type="UniPathway" id="UPA00002">
    <property type="reaction ID" value="UER00468"/>
</dbReference>
<dbReference type="GO" id="GO:0046386">
    <property type="term" value="P:deoxyribose phosphate catabolic process"/>
    <property type="evidence" value="ECO:0007669"/>
    <property type="project" value="UniProtKB-UniPathway"/>
</dbReference>
<protein>
    <recommendedName>
        <fullName evidence="3">deoxyribose-phosphate aldolase</fullName>
        <ecNumber evidence="3">4.1.2.4</ecNumber>
    </recommendedName>
    <alternativeName>
        <fullName evidence="7">2-deoxy-D-ribose 5-phosphate aldolase</fullName>
    </alternativeName>
    <alternativeName>
        <fullName evidence="6">Phosphodeoxyriboaldolase</fullName>
    </alternativeName>
</protein>
<dbReference type="InterPro" id="IPR011343">
    <property type="entry name" value="DeoC"/>
</dbReference>
<dbReference type="OrthoDB" id="70823at2759"/>
<gene>
    <name evidence="10" type="ORF">DGAL_LOCUS1340</name>
</gene>
<accession>A0A8J2RG22</accession>
<dbReference type="NCBIfam" id="TIGR00126">
    <property type="entry name" value="deoC"/>
    <property type="match status" value="1"/>
</dbReference>
<evidence type="ECO:0000256" key="9">
    <source>
        <dbReference type="SAM" id="MobiDB-lite"/>
    </source>
</evidence>
<dbReference type="Gene3D" id="3.20.20.70">
    <property type="entry name" value="Aldolase class I"/>
    <property type="match status" value="1"/>
</dbReference>
<dbReference type="GO" id="GO:0016052">
    <property type="term" value="P:carbohydrate catabolic process"/>
    <property type="evidence" value="ECO:0007669"/>
    <property type="project" value="TreeGrafter"/>
</dbReference>
<evidence type="ECO:0000313" key="11">
    <source>
        <dbReference type="Proteomes" id="UP000789390"/>
    </source>
</evidence>
<evidence type="ECO:0000256" key="5">
    <source>
        <dbReference type="ARBA" id="ARBA00023270"/>
    </source>
</evidence>
<evidence type="ECO:0000313" key="10">
    <source>
        <dbReference type="EMBL" id="CAH0099226.1"/>
    </source>
</evidence>
<dbReference type="Pfam" id="PF01791">
    <property type="entry name" value="DeoC"/>
    <property type="match status" value="1"/>
</dbReference>
<organism evidence="10 11">
    <name type="scientific">Daphnia galeata</name>
    <dbReference type="NCBI Taxonomy" id="27404"/>
    <lineage>
        <taxon>Eukaryota</taxon>
        <taxon>Metazoa</taxon>
        <taxon>Ecdysozoa</taxon>
        <taxon>Arthropoda</taxon>
        <taxon>Crustacea</taxon>
        <taxon>Branchiopoda</taxon>
        <taxon>Diplostraca</taxon>
        <taxon>Cladocera</taxon>
        <taxon>Anomopoda</taxon>
        <taxon>Daphniidae</taxon>
        <taxon>Daphnia</taxon>
    </lineage>
</organism>
<keyword evidence="4" id="KW-0456">Lyase</keyword>
<dbReference type="GO" id="GO:0004139">
    <property type="term" value="F:deoxyribose-phosphate aldolase activity"/>
    <property type="evidence" value="ECO:0007669"/>
    <property type="project" value="UniProtKB-EC"/>
</dbReference>